<evidence type="ECO:0000256" key="1">
    <source>
        <dbReference type="ARBA" id="ARBA00010090"/>
    </source>
</evidence>
<dbReference type="AlphaFoldDB" id="A0A3M7Q757"/>
<sequence>MEILTEFILRTEEAINILESKKNDIERYHQNSNIARTIGTSVSTAGAGLFVGALLLAPFTGGISIVAASGIGATCGIGGAVVNIGTEVTDLFTSRAFTSQINDIIEERNRIGQQLRENFENIENITNEFVQEGMNEDDAVANATFLVFKRGITSANLLRIHNINSIVGAGSGINFAINSGGQIWRSMRLQSLAMRKVLASLGVNVSRKAAMTFIRSGTVILSAAFIYFDVKSLIECWQSKHPSMAQVEEIIVKNGETNSSVYVSDNQHPNHSIDENSADIPFQTKEKNLHFRSLGQIKKIR</sequence>
<dbReference type="GO" id="GO:0005576">
    <property type="term" value="C:extracellular region"/>
    <property type="evidence" value="ECO:0007669"/>
    <property type="project" value="InterPro"/>
</dbReference>
<proteinExistence type="inferred from homology"/>
<dbReference type="Proteomes" id="UP000276133">
    <property type="component" value="Unassembled WGS sequence"/>
</dbReference>
<accession>A0A3M7Q757</accession>
<organism evidence="2 3">
    <name type="scientific">Brachionus plicatilis</name>
    <name type="common">Marine rotifer</name>
    <name type="synonym">Brachionus muelleri</name>
    <dbReference type="NCBI Taxonomy" id="10195"/>
    <lineage>
        <taxon>Eukaryota</taxon>
        <taxon>Metazoa</taxon>
        <taxon>Spiralia</taxon>
        <taxon>Gnathifera</taxon>
        <taxon>Rotifera</taxon>
        <taxon>Eurotatoria</taxon>
        <taxon>Monogononta</taxon>
        <taxon>Pseudotrocha</taxon>
        <taxon>Ploima</taxon>
        <taxon>Brachionidae</taxon>
        <taxon>Brachionus</taxon>
    </lineage>
</organism>
<evidence type="ECO:0000313" key="3">
    <source>
        <dbReference type="Proteomes" id="UP000276133"/>
    </source>
</evidence>
<protein>
    <submittedName>
        <fullName evidence="2">Apolipo L3-like</fullName>
    </submittedName>
</protein>
<dbReference type="Pfam" id="PF05461">
    <property type="entry name" value="ApoL"/>
    <property type="match status" value="1"/>
</dbReference>
<reference evidence="2 3" key="1">
    <citation type="journal article" date="2018" name="Sci. Rep.">
        <title>Genomic signatures of local adaptation to the degree of environmental predictability in rotifers.</title>
        <authorList>
            <person name="Franch-Gras L."/>
            <person name="Hahn C."/>
            <person name="Garcia-Roger E.M."/>
            <person name="Carmona M.J."/>
            <person name="Serra M."/>
            <person name="Gomez A."/>
        </authorList>
    </citation>
    <scope>NUCLEOTIDE SEQUENCE [LARGE SCALE GENOMIC DNA]</scope>
    <source>
        <strain evidence="2">HYR1</strain>
    </source>
</reference>
<keyword evidence="3" id="KW-1185">Reference proteome</keyword>
<dbReference type="GO" id="GO:0042157">
    <property type="term" value="P:lipoprotein metabolic process"/>
    <property type="evidence" value="ECO:0007669"/>
    <property type="project" value="InterPro"/>
</dbReference>
<evidence type="ECO:0000313" key="2">
    <source>
        <dbReference type="EMBL" id="RNA06755.1"/>
    </source>
</evidence>
<dbReference type="GO" id="GO:0006869">
    <property type="term" value="P:lipid transport"/>
    <property type="evidence" value="ECO:0007669"/>
    <property type="project" value="InterPro"/>
</dbReference>
<name>A0A3M7Q757_BRAPC</name>
<dbReference type="GO" id="GO:0008289">
    <property type="term" value="F:lipid binding"/>
    <property type="evidence" value="ECO:0007669"/>
    <property type="project" value="InterPro"/>
</dbReference>
<dbReference type="OrthoDB" id="10021216at2759"/>
<dbReference type="InterPro" id="IPR008405">
    <property type="entry name" value="ApoL"/>
</dbReference>
<comment type="caution">
    <text evidence="2">The sequence shown here is derived from an EMBL/GenBank/DDBJ whole genome shotgun (WGS) entry which is preliminary data.</text>
</comment>
<dbReference type="PANTHER" id="PTHR14096">
    <property type="entry name" value="APOLIPOPROTEIN L"/>
    <property type="match status" value="1"/>
</dbReference>
<dbReference type="EMBL" id="REGN01007295">
    <property type="protein sequence ID" value="RNA06755.1"/>
    <property type="molecule type" value="Genomic_DNA"/>
</dbReference>
<gene>
    <name evidence="2" type="ORF">BpHYR1_049743</name>
</gene>
<dbReference type="PANTHER" id="PTHR14096:SF28">
    <property type="entry name" value="APOLIPOPROTEIN L, 1-RELATED"/>
    <property type="match status" value="1"/>
</dbReference>
<dbReference type="GO" id="GO:0016020">
    <property type="term" value="C:membrane"/>
    <property type="evidence" value="ECO:0007669"/>
    <property type="project" value="TreeGrafter"/>
</dbReference>
<comment type="similarity">
    <text evidence="1">Belongs to the apolipoprotein L family.</text>
</comment>